<proteinExistence type="predicted"/>
<evidence type="ECO:0000313" key="3">
    <source>
        <dbReference type="Proteomes" id="UP001331761"/>
    </source>
</evidence>
<comment type="caution">
    <text evidence="2">The sequence shown here is derived from an EMBL/GenBank/DDBJ whole genome shotgun (WGS) entry which is preliminary data.</text>
</comment>
<accession>A0AAN8FRB0</accession>
<sequence length="146" mass="17085">MNILKLALPLYCVGSVDLTLITFHRHYVMVFIFLPLSLLSLLMEKSLVQSAASSKFPFVGEEYWDKSHLKLCESTGKLDESLFCYTRIFHYERLNVEVLSEDPILIIYKHFAPKKFVDDFLTDARKKSLRVQQKNAWDLSTRHVVR</sequence>
<organism evidence="2 3">
    <name type="scientific">Trichostrongylus colubriformis</name>
    <name type="common">Black scour worm</name>
    <dbReference type="NCBI Taxonomy" id="6319"/>
    <lineage>
        <taxon>Eukaryota</taxon>
        <taxon>Metazoa</taxon>
        <taxon>Ecdysozoa</taxon>
        <taxon>Nematoda</taxon>
        <taxon>Chromadorea</taxon>
        <taxon>Rhabditida</taxon>
        <taxon>Rhabditina</taxon>
        <taxon>Rhabditomorpha</taxon>
        <taxon>Strongyloidea</taxon>
        <taxon>Trichostrongylidae</taxon>
        <taxon>Trichostrongylus</taxon>
    </lineage>
</organism>
<reference evidence="2 3" key="1">
    <citation type="submission" date="2019-10" db="EMBL/GenBank/DDBJ databases">
        <title>Assembly and Annotation for the nematode Trichostrongylus colubriformis.</title>
        <authorList>
            <person name="Martin J."/>
        </authorList>
    </citation>
    <scope>NUCLEOTIDE SEQUENCE [LARGE SCALE GENOMIC DNA]</scope>
    <source>
        <strain evidence="2">G859</strain>
        <tissue evidence="2">Whole worm</tissue>
    </source>
</reference>
<evidence type="ECO:0000256" key="1">
    <source>
        <dbReference type="SAM" id="Phobius"/>
    </source>
</evidence>
<dbReference type="AlphaFoldDB" id="A0AAN8FRB0"/>
<name>A0AAN8FRB0_TRICO</name>
<keyword evidence="1" id="KW-0472">Membrane</keyword>
<protein>
    <submittedName>
        <fullName evidence="2">Uncharacterized protein</fullName>
    </submittedName>
</protein>
<evidence type="ECO:0000313" key="2">
    <source>
        <dbReference type="EMBL" id="KAK5974578.1"/>
    </source>
</evidence>
<keyword evidence="1" id="KW-0812">Transmembrane</keyword>
<gene>
    <name evidence="2" type="ORF">GCK32_013609</name>
</gene>
<dbReference type="EMBL" id="WIXE01014075">
    <property type="protein sequence ID" value="KAK5974578.1"/>
    <property type="molecule type" value="Genomic_DNA"/>
</dbReference>
<keyword evidence="1" id="KW-1133">Transmembrane helix</keyword>
<feature type="transmembrane region" description="Helical" evidence="1">
    <location>
        <begin position="26"/>
        <end position="43"/>
    </location>
</feature>
<keyword evidence="3" id="KW-1185">Reference proteome</keyword>
<dbReference type="Proteomes" id="UP001331761">
    <property type="component" value="Unassembled WGS sequence"/>
</dbReference>